<dbReference type="Gene3D" id="2.120.10.30">
    <property type="entry name" value="TolB, C-terminal domain"/>
    <property type="match status" value="1"/>
</dbReference>
<dbReference type="EMBL" id="GL629765">
    <property type="protein sequence ID" value="EFX04369.1"/>
    <property type="molecule type" value="Genomic_DNA"/>
</dbReference>
<dbReference type="OrthoDB" id="423498at2759"/>
<keyword evidence="2" id="KW-0378">Hydrolase</keyword>
<dbReference type="PANTHER" id="PTHR47064">
    <property type="entry name" value="PUTATIVE (AFU_ORTHOLOGUE AFUA_1G08990)-RELATED"/>
    <property type="match status" value="1"/>
</dbReference>
<dbReference type="InterPro" id="IPR052988">
    <property type="entry name" value="Oryzine_lactonohydrolase"/>
</dbReference>
<dbReference type="STRING" id="655863.F0XCL5"/>
<protein>
    <submittedName>
        <fullName evidence="2">Evolved d-pantonohydrolase</fullName>
    </submittedName>
</protein>
<name>F0XCL5_GROCL</name>
<reference evidence="2 3" key="1">
    <citation type="journal article" date="2011" name="Proc. Natl. Acad. Sci. U.S.A.">
        <title>Genome and transcriptome analyses of the mountain pine beetle-fungal symbiont Grosmannia clavigera, a lodgepole pine pathogen.</title>
        <authorList>
            <person name="DiGuistini S."/>
            <person name="Wang Y."/>
            <person name="Liao N.Y."/>
            <person name="Taylor G."/>
            <person name="Tanguay P."/>
            <person name="Feau N."/>
            <person name="Henrissat B."/>
            <person name="Chan S.K."/>
            <person name="Hesse-Orce U."/>
            <person name="Alamouti S.M."/>
            <person name="Tsui C.K.M."/>
            <person name="Docking R.T."/>
            <person name="Levasseur A."/>
            <person name="Haridas S."/>
            <person name="Robertson G."/>
            <person name="Birol I."/>
            <person name="Holt R.A."/>
            <person name="Marra M.A."/>
            <person name="Hamelin R.C."/>
            <person name="Hirst M."/>
            <person name="Jones S.J.M."/>
            <person name="Bohlmann J."/>
            <person name="Breuil C."/>
        </authorList>
    </citation>
    <scope>NUCLEOTIDE SEQUENCE [LARGE SCALE GENOMIC DNA]</scope>
    <source>
        <strain evidence="3">kw1407 / UAMH 11150</strain>
    </source>
</reference>
<dbReference type="PANTHER" id="PTHR47064:SF2">
    <property type="entry name" value="SMP-30_GLUCONOLACTONASE_LRE-LIKE REGION DOMAIN-CONTAINING PROTEIN-RELATED"/>
    <property type="match status" value="1"/>
</dbReference>
<dbReference type="InterPro" id="IPR011042">
    <property type="entry name" value="6-blade_b-propeller_TolB-like"/>
</dbReference>
<gene>
    <name evidence="2" type="ORF">CMQ_1297</name>
</gene>
<dbReference type="eggNOG" id="ENOG502RZSA">
    <property type="taxonomic scope" value="Eukaryota"/>
</dbReference>
<feature type="domain" description="SMP-30/Gluconolactonase/LRE-like region" evidence="1">
    <location>
        <begin position="221"/>
        <end position="397"/>
    </location>
</feature>
<dbReference type="SUPFAM" id="SSF63829">
    <property type="entry name" value="Calcium-dependent phosphotriesterase"/>
    <property type="match status" value="1"/>
</dbReference>
<dbReference type="GeneID" id="25974159"/>
<evidence type="ECO:0000259" key="1">
    <source>
        <dbReference type="Pfam" id="PF08450"/>
    </source>
</evidence>
<keyword evidence="3" id="KW-1185">Reference proteome</keyword>
<dbReference type="Pfam" id="PF08450">
    <property type="entry name" value="SGL"/>
    <property type="match status" value="1"/>
</dbReference>
<dbReference type="Proteomes" id="UP000007796">
    <property type="component" value="Unassembled WGS sequence"/>
</dbReference>
<dbReference type="GO" id="GO:0016787">
    <property type="term" value="F:hydrolase activity"/>
    <property type="evidence" value="ECO:0007669"/>
    <property type="project" value="UniProtKB-KW"/>
</dbReference>
<dbReference type="InParanoid" id="F0XCL5"/>
<sequence>MTPFKPSALASGPSPLAVASALVAMLGSVYAKHPRMLASSPTAIPSQAQVIDSKSFAVLSSVPPVTSSNGSAPFVPPGHTLDSLRAQPFHVYDDAFYDILGANPTLSLVAESETDPLFHEAVIWFPDTEDIFFVQNAGAKAAGTGLAKSSIIQKVSLAAVEKAAAAGTLVQVDTVDASPQVLNPNGGTNYRGQLLFAAEGQGDQLPSALYLVNPRPPYNSTVLLNNFFGRQFSSLNDVAVHPLNRDVYFTDTLYGYLQDFRPPPGMRNQVYRFSPDTGAVTVVADGFSLPNGFNFSPDGAYAYVTDSGRNRGFTGNYHFSEPATIYRFNVSADGTLENRKTFAYADTGVPDGVHVDEKGNVYVGCGGGVQVWSPSGTLLGKIFLGTGAANFQFAGSGRMIICAETQLYYATLAATGSFVQSEL</sequence>
<proteinExistence type="predicted"/>
<organism evidence="3">
    <name type="scientific">Grosmannia clavigera (strain kw1407 / UAMH 11150)</name>
    <name type="common">Blue stain fungus</name>
    <name type="synonym">Graphiocladiella clavigera</name>
    <dbReference type="NCBI Taxonomy" id="655863"/>
    <lineage>
        <taxon>Eukaryota</taxon>
        <taxon>Fungi</taxon>
        <taxon>Dikarya</taxon>
        <taxon>Ascomycota</taxon>
        <taxon>Pezizomycotina</taxon>
        <taxon>Sordariomycetes</taxon>
        <taxon>Sordariomycetidae</taxon>
        <taxon>Ophiostomatales</taxon>
        <taxon>Ophiostomataceae</taxon>
        <taxon>Leptographium</taxon>
    </lineage>
</organism>
<evidence type="ECO:0000313" key="2">
    <source>
        <dbReference type="EMBL" id="EFX04369.1"/>
    </source>
</evidence>
<dbReference type="InterPro" id="IPR013658">
    <property type="entry name" value="SGL"/>
</dbReference>
<evidence type="ECO:0000313" key="3">
    <source>
        <dbReference type="Proteomes" id="UP000007796"/>
    </source>
</evidence>
<dbReference type="RefSeq" id="XP_014173851.1">
    <property type="nucleotide sequence ID" value="XM_014318376.1"/>
</dbReference>
<dbReference type="AlphaFoldDB" id="F0XCL5"/>
<dbReference type="HOGENOM" id="CLU_036110_1_2_1"/>
<accession>F0XCL5</accession>